<evidence type="ECO:0000313" key="1">
    <source>
        <dbReference type="EMBL" id="KLU06657.1"/>
    </source>
</evidence>
<accession>A0A0J1BJG1</accession>
<dbReference type="PATRIC" id="fig|595434.4.peg.1355"/>
<protein>
    <submittedName>
        <fullName evidence="1">Uncharacterized protein</fullName>
    </submittedName>
</protein>
<keyword evidence="2" id="KW-1185">Reference proteome</keyword>
<sequence length="145" mass="16110">MSLSFFAVSKQILIDPKTRINLQTSVPDDKTQVGQNQLNNPATNITTRTRERGTTPGSAARLGTIGNANQPTPPHAHPQFKIVNLQFHFFNRPEPTFTSPLRILGESGYFIAMRSRSAGVVRHLDCFAKRRCSLVQPGLTPKRLT</sequence>
<evidence type="ECO:0000313" key="2">
    <source>
        <dbReference type="Proteomes" id="UP000036367"/>
    </source>
</evidence>
<dbReference type="Proteomes" id="UP000036367">
    <property type="component" value="Unassembled WGS sequence"/>
</dbReference>
<reference evidence="1" key="1">
    <citation type="submission" date="2015-05" db="EMBL/GenBank/DDBJ databases">
        <title>Permanent draft genome of Rhodopirellula islandicus K833.</title>
        <authorList>
            <person name="Kizina J."/>
            <person name="Richter M."/>
            <person name="Glockner F.O."/>
            <person name="Harder J."/>
        </authorList>
    </citation>
    <scope>NUCLEOTIDE SEQUENCE [LARGE SCALE GENOMIC DNA]</scope>
    <source>
        <strain evidence="1">K833</strain>
    </source>
</reference>
<gene>
    <name evidence="1" type="ORF">RISK_001412</name>
</gene>
<organism evidence="1 2">
    <name type="scientific">Rhodopirellula islandica</name>
    <dbReference type="NCBI Taxonomy" id="595434"/>
    <lineage>
        <taxon>Bacteria</taxon>
        <taxon>Pseudomonadati</taxon>
        <taxon>Planctomycetota</taxon>
        <taxon>Planctomycetia</taxon>
        <taxon>Pirellulales</taxon>
        <taxon>Pirellulaceae</taxon>
        <taxon>Rhodopirellula</taxon>
    </lineage>
</organism>
<name>A0A0J1BJG1_RHOIS</name>
<proteinExistence type="predicted"/>
<comment type="caution">
    <text evidence="1">The sequence shown here is derived from an EMBL/GenBank/DDBJ whole genome shotgun (WGS) entry which is preliminary data.</text>
</comment>
<dbReference type="AlphaFoldDB" id="A0A0J1BJG1"/>
<dbReference type="EMBL" id="LECT01000014">
    <property type="protein sequence ID" value="KLU06657.1"/>
    <property type="molecule type" value="Genomic_DNA"/>
</dbReference>